<sequence>MSYRMQCVQQHQQDGKGKPNDTAVLTIERLNKLINVN</sequence>
<dbReference type="AlphaFoldDB" id="C1D748"/>
<protein>
    <submittedName>
        <fullName evidence="2">Uncharacterized protein</fullName>
    </submittedName>
</protein>
<gene>
    <name evidence="2" type="ordered locus">LHK_01298</name>
</gene>
<organism evidence="2 3">
    <name type="scientific">Laribacter hongkongensis (strain HLHK9)</name>
    <dbReference type="NCBI Taxonomy" id="557598"/>
    <lineage>
        <taxon>Bacteria</taxon>
        <taxon>Pseudomonadati</taxon>
        <taxon>Pseudomonadota</taxon>
        <taxon>Betaproteobacteria</taxon>
        <taxon>Neisseriales</taxon>
        <taxon>Aquaspirillaceae</taxon>
        <taxon>Laribacter</taxon>
    </lineage>
</organism>
<keyword evidence="3" id="KW-1185">Reference proteome</keyword>
<dbReference type="KEGG" id="lhk:LHK_01298"/>
<dbReference type="Proteomes" id="UP000002010">
    <property type="component" value="Chromosome"/>
</dbReference>
<dbReference type="HOGENOM" id="CLU_3345223_0_0_4"/>
<evidence type="ECO:0000256" key="1">
    <source>
        <dbReference type="SAM" id="MobiDB-lite"/>
    </source>
</evidence>
<dbReference type="EMBL" id="CP001154">
    <property type="protein sequence ID" value="ACO74288.1"/>
    <property type="molecule type" value="Genomic_DNA"/>
</dbReference>
<reference evidence="2 3" key="1">
    <citation type="journal article" date="2009" name="PLoS Genet.">
        <title>The complete genome and proteome of Laribacter hongkongensis reveal potential mechanisms for adaptations to different temperatures and habitats.</title>
        <authorList>
            <person name="Woo P.C."/>
            <person name="Lau S.K."/>
            <person name="Tse H."/>
            <person name="Teng J.L."/>
            <person name="Curreem S.O."/>
            <person name="Tsang A.K."/>
            <person name="Fan R.Y."/>
            <person name="Wong G.K."/>
            <person name="Huang Y."/>
            <person name="Loman N.J."/>
            <person name="Snyder L.A."/>
            <person name="Cai J.J."/>
            <person name="Huang J.D."/>
            <person name="Mak W."/>
            <person name="Pallen M.J."/>
            <person name="Lok S."/>
            <person name="Yuen K.Y."/>
        </authorList>
    </citation>
    <scope>NUCLEOTIDE SEQUENCE [LARGE SCALE GENOMIC DNA]</scope>
    <source>
        <strain evidence="2 3">HLHK9</strain>
    </source>
</reference>
<evidence type="ECO:0000313" key="3">
    <source>
        <dbReference type="Proteomes" id="UP000002010"/>
    </source>
</evidence>
<feature type="region of interest" description="Disordered" evidence="1">
    <location>
        <begin position="1"/>
        <end position="20"/>
    </location>
</feature>
<evidence type="ECO:0000313" key="2">
    <source>
        <dbReference type="EMBL" id="ACO74288.1"/>
    </source>
</evidence>
<accession>C1D748</accession>
<proteinExistence type="predicted"/>
<name>C1D748_LARHH</name>